<dbReference type="Proteomes" id="UP000746471">
    <property type="component" value="Unassembled WGS sequence"/>
</dbReference>
<gene>
    <name evidence="1" type="ORF">KHM83_18975</name>
</gene>
<sequence length="52" mass="5629">MARKRIGICGSGGFALTAAQVDTRIKAVATASMYDIIRIPLTSLRTPAKWHL</sequence>
<dbReference type="EMBL" id="JAHBCL010000058">
    <property type="protein sequence ID" value="MBS7528753.1"/>
    <property type="molecule type" value="Genomic_DNA"/>
</dbReference>
<name>A0ABS5PUI7_9FIRM</name>
<protein>
    <submittedName>
        <fullName evidence="1">Uncharacterized protein</fullName>
    </submittedName>
</protein>
<organism evidence="1 2">
    <name type="scientific">Fusibacter paucivorans</name>
    <dbReference type="NCBI Taxonomy" id="76009"/>
    <lineage>
        <taxon>Bacteria</taxon>
        <taxon>Bacillati</taxon>
        <taxon>Bacillota</taxon>
        <taxon>Clostridia</taxon>
        <taxon>Eubacteriales</taxon>
        <taxon>Eubacteriales Family XII. Incertae Sedis</taxon>
        <taxon>Fusibacter</taxon>
    </lineage>
</organism>
<evidence type="ECO:0000313" key="1">
    <source>
        <dbReference type="EMBL" id="MBS7528753.1"/>
    </source>
</evidence>
<dbReference type="PANTHER" id="PTHR47751">
    <property type="entry name" value="SUPERFAMILY HYDROLASE, PUTATIVE (AFU_ORTHOLOGUE AFUA_2G16580)-RELATED"/>
    <property type="match status" value="1"/>
</dbReference>
<proteinExistence type="predicted"/>
<keyword evidence="2" id="KW-1185">Reference proteome</keyword>
<dbReference type="RefSeq" id="WP_213238609.1">
    <property type="nucleotide sequence ID" value="NZ_JAHBCL010000058.1"/>
</dbReference>
<dbReference type="InterPro" id="IPR051411">
    <property type="entry name" value="Polyketide_trans_af380"/>
</dbReference>
<comment type="caution">
    <text evidence="1">The sequence shown here is derived from an EMBL/GenBank/DDBJ whole genome shotgun (WGS) entry which is preliminary data.</text>
</comment>
<accession>A0ABS5PUI7</accession>
<dbReference type="PANTHER" id="PTHR47751:SF1">
    <property type="entry name" value="SUPERFAMILY HYDROLASE, PUTATIVE (AFU_ORTHOLOGUE AFUA_2G16580)-RELATED"/>
    <property type="match status" value="1"/>
</dbReference>
<evidence type="ECO:0000313" key="2">
    <source>
        <dbReference type="Proteomes" id="UP000746471"/>
    </source>
</evidence>
<reference evidence="1 2" key="1">
    <citation type="submission" date="2021-05" db="EMBL/GenBank/DDBJ databases">
        <title>Fusibacter ferrireducens sp. nov., an anaerobic, sulfur- and Fe-reducing bacterium isolated from the mangrove sediment.</title>
        <authorList>
            <person name="Qiu D."/>
        </authorList>
    </citation>
    <scope>NUCLEOTIDE SEQUENCE [LARGE SCALE GENOMIC DNA]</scope>
    <source>
        <strain evidence="1 2">DSM 12116</strain>
    </source>
</reference>